<feature type="domain" description="NTP pyrophosphohydrolase MazG-like" evidence="1">
    <location>
        <begin position="143"/>
        <end position="217"/>
    </location>
</feature>
<dbReference type="InterPro" id="IPR004518">
    <property type="entry name" value="MazG-like_dom"/>
</dbReference>
<dbReference type="RefSeq" id="WP_205117462.1">
    <property type="nucleotide sequence ID" value="NZ_JAFBCM010000001.1"/>
</dbReference>
<dbReference type="SUPFAM" id="SSF53790">
    <property type="entry name" value="Tetrapyrrole methylase"/>
    <property type="match status" value="1"/>
</dbReference>
<dbReference type="CDD" id="cd11528">
    <property type="entry name" value="NTP-PPase_MazG_Nterm"/>
    <property type="match status" value="1"/>
</dbReference>
<dbReference type="InterPro" id="IPR014777">
    <property type="entry name" value="4pyrrole_Mease_sub1"/>
</dbReference>
<comment type="caution">
    <text evidence="2">The sequence shown here is derived from an EMBL/GenBank/DDBJ whole genome shotgun (WGS) entry which is preliminary data.</text>
</comment>
<keyword evidence="3" id="KW-1185">Reference proteome</keyword>
<dbReference type="PANTHER" id="PTHR30522:SF0">
    <property type="entry name" value="NUCLEOSIDE TRIPHOSPHATE PYROPHOSPHOHYDROLASE"/>
    <property type="match status" value="1"/>
</dbReference>
<dbReference type="InterPro" id="IPR048015">
    <property type="entry name" value="NTP-PPase_MazG-like_N"/>
</dbReference>
<organism evidence="2 3">
    <name type="scientific">Tenggerimyces flavus</name>
    <dbReference type="NCBI Taxonomy" id="1708749"/>
    <lineage>
        <taxon>Bacteria</taxon>
        <taxon>Bacillati</taxon>
        <taxon>Actinomycetota</taxon>
        <taxon>Actinomycetes</taxon>
        <taxon>Propionibacteriales</taxon>
        <taxon>Nocardioidaceae</taxon>
        <taxon>Tenggerimyces</taxon>
    </lineage>
</organism>
<dbReference type="NCBIfam" id="TIGR00444">
    <property type="entry name" value="mazG"/>
    <property type="match status" value="1"/>
</dbReference>
<reference evidence="3" key="1">
    <citation type="journal article" date="2019" name="Int. J. Syst. Evol. Microbiol.">
        <title>The Global Catalogue of Microorganisms (GCM) 10K type strain sequencing project: providing services to taxonomists for standard genome sequencing and annotation.</title>
        <authorList>
            <consortium name="The Broad Institute Genomics Platform"/>
            <consortium name="The Broad Institute Genome Sequencing Center for Infectious Disease"/>
            <person name="Wu L."/>
            <person name="Ma J."/>
        </authorList>
    </citation>
    <scope>NUCLEOTIDE SEQUENCE [LARGE SCALE GENOMIC DNA]</scope>
    <source>
        <strain evidence="3">CGMCC 4.7241</strain>
    </source>
</reference>
<dbReference type="Gene3D" id="3.40.1010.10">
    <property type="entry name" value="Cobalt-precorrin-4 Transmethylase, Domain 1"/>
    <property type="match status" value="1"/>
</dbReference>
<dbReference type="InterPro" id="IPR011551">
    <property type="entry name" value="NTP_PyrPHydrolase_MazG"/>
</dbReference>
<dbReference type="SUPFAM" id="SSF101386">
    <property type="entry name" value="all-alpha NTP pyrophosphatases"/>
    <property type="match status" value="1"/>
</dbReference>
<dbReference type="Pfam" id="PF03819">
    <property type="entry name" value="MazG"/>
    <property type="match status" value="1"/>
</dbReference>
<dbReference type="Gene3D" id="1.10.287.1080">
    <property type="entry name" value="MazG-like"/>
    <property type="match status" value="1"/>
</dbReference>
<sequence length="324" mass="35488">MTAGRVVLLLTSPRVAPGLLGWPAWDALRTANVVWTPDPEHPQLPYLAAAGVDVAPVKPASTAEWAHALIAEARKSRTVVWLASEAGDPGLAESLANQLALEVEDLPSLEVVPASYDLPGARMLDLVDVMDQLRDRCPWVQSQTHRTLVKYLVEEAYETVEALETGDEAHLREELGDLLFQVVFHSRLAEEHDQPFSLDDVAGDLVAKLIRRNPHVFGDATTTDVAEIESAWDQLKAEEKQRASAVEGVPLALPALTLAEKVLGRVARTDLDVRTGEPANEEDQLGKDLFALVQKARATDLDPEQALRDEIRRYLAAVRAAESD</sequence>
<dbReference type="InterPro" id="IPR035996">
    <property type="entry name" value="4pyrrol_Methylase_sf"/>
</dbReference>
<evidence type="ECO:0000259" key="1">
    <source>
        <dbReference type="Pfam" id="PF03819"/>
    </source>
</evidence>
<accession>A0ABV7YA72</accession>
<name>A0ABV7YA72_9ACTN</name>
<dbReference type="Proteomes" id="UP001595699">
    <property type="component" value="Unassembled WGS sequence"/>
</dbReference>
<protein>
    <submittedName>
        <fullName evidence="2">MazG family protein</fullName>
    </submittedName>
</protein>
<dbReference type="PANTHER" id="PTHR30522">
    <property type="entry name" value="NUCLEOSIDE TRIPHOSPHATE PYROPHOSPHOHYDROLASE"/>
    <property type="match status" value="1"/>
</dbReference>
<gene>
    <name evidence="2" type="ORF">ACFOUW_10390</name>
</gene>
<dbReference type="EMBL" id="JBHRZH010000006">
    <property type="protein sequence ID" value="MFC3761249.1"/>
    <property type="molecule type" value="Genomic_DNA"/>
</dbReference>
<evidence type="ECO:0000313" key="2">
    <source>
        <dbReference type="EMBL" id="MFC3761249.1"/>
    </source>
</evidence>
<evidence type="ECO:0000313" key="3">
    <source>
        <dbReference type="Proteomes" id="UP001595699"/>
    </source>
</evidence>
<proteinExistence type="predicted"/>